<keyword evidence="4" id="KW-1185">Reference proteome</keyword>
<evidence type="ECO:0000256" key="2">
    <source>
        <dbReference type="SAM" id="SignalP"/>
    </source>
</evidence>
<dbReference type="Proteomes" id="UP001229421">
    <property type="component" value="Unassembled WGS sequence"/>
</dbReference>
<organism evidence="3 4">
    <name type="scientific">Tagetes erecta</name>
    <name type="common">African marigold</name>
    <dbReference type="NCBI Taxonomy" id="13708"/>
    <lineage>
        <taxon>Eukaryota</taxon>
        <taxon>Viridiplantae</taxon>
        <taxon>Streptophyta</taxon>
        <taxon>Embryophyta</taxon>
        <taxon>Tracheophyta</taxon>
        <taxon>Spermatophyta</taxon>
        <taxon>Magnoliopsida</taxon>
        <taxon>eudicotyledons</taxon>
        <taxon>Gunneridae</taxon>
        <taxon>Pentapetalae</taxon>
        <taxon>asterids</taxon>
        <taxon>campanulids</taxon>
        <taxon>Asterales</taxon>
        <taxon>Asteraceae</taxon>
        <taxon>Asteroideae</taxon>
        <taxon>Heliantheae alliance</taxon>
        <taxon>Tageteae</taxon>
        <taxon>Tagetes</taxon>
    </lineage>
</organism>
<proteinExistence type="predicted"/>
<evidence type="ECO:0000313" key="4">
    <source>
        <dbReference type="Proteomes" id="UP001229421"/>
    </source>
</evidence>
<feature type="region of interest" description="Disordered" evidence="1">
    <location>
        <begin position="23"/>
        <end position="112"/>
    </location>
</feature>
<protein>
    <recommendedName>
        <fullName evidence="5">Arabinogalactan-like protein</fullName>
    </recommendedName>
</protein>
<feature type="compositionally biased region" description="Pro residues" evidence="1">
    <location>
        <begin position="27"/>
        <end position="42"/>
    </location>
</feature>
<feature type="compositionally biased region" description="Low complexity" evidence="1">
    <location>
        <begin position="43"/>
        <end position="69"/>
    </location>
</feature>
<dbReference type="AlphaFoldDB" id="A0AAD8KI01"/>
<feature type="signal peptide" evidence="2">
    <location>
        <begin position="1"/>
        <end position="21"/>
    </location>
</feature>
<evidence type="ECO:0000256" key="1">
    <source>
        <dbReference type="SAM" id="MobiDB-lite"/>
    </source>
</evidence>
<evidence type="ECO:0008006" key="5">
    <source>
        <dbReference type="Google" id="ProtNLM"/>
    </source>
</evidence>
<gene>
    <name evidence="3" type="ORF">QVD17_18551</name>
</gene>
<name>A0AAD8KI01_TARER</name>
<feature type="chain" id="PRO_5042231104" description="Arabinogalactan-like protein" evidence="2">
    <location>
        <begin position="22"/>
        <end position="128"/>
    </location>
</feature>
<reference evidence="3" key="1">
    <citation type="journal article" date="2023" name="bioRxiv">
        <title>Improved chromosome-level genome assembly for marigold (Tagetes erecta).</title>
        <authorList>
            <person name="Jiang F."/>
            <person name="Yuan L."/>
            <person name="Wang S."/>
            <person name="Wang H."/>
            <person name="Xu D."/>
            <person name="Wang A."/>
            <person name="Fan W."/>
        </authorList>
    </citation>
    <scope>NUCLEOTIDE SEQUENCE</scope>
    <source>
        <strain evidence="3">WSJ</strain>
        <tissue evidence="3">Leaf</tissue>
    </source>
</reference>
<comment type="caution">
    <text evidence="3">The sequence shown here is derived from an EMBL/GenBank/DDBJ whole genome shotgun (WGS) entry which is preliminary data.</text>
</comment>
<sequence>MARRMVGLALISLALVGLAYAAAPHSSPSPAPQSAPPKPAPKAAPKVAPKVAPRAAPKAAPKAPKSAPSHGHSSPPIGRHPAHSPPSPTSIFDAAGAPTDSPADAPSSGTVLKASSVGAMVIASYLLF</sequence>
<evidence type="ECO:0000313" key="3">
    <source>
        <dbReference type="EMBL" id="KAK1423254.1"/>
    </source>
</evidence>
<dbReference type="EMBL" id="JAUHHV010000005">
    <property type="protein sequence ID" value="KAK1423254.1"/>
    <property type="molecule type" value="Genomic_DNA"/>
</dbReference>
<accession>A0AAD8KI01</accession>
<keyword evidence="2" id="KW-0732">Signal</keyword>